<dbReference type="RefSeq" id="YP_012772514.1">
    <property type="nucleotide sequence ID" value="NC_111398.1"/>
</dbReference>
<evidence type="ECO:0000313" key="1">
    <source>
        <dbReference type="EMBL" id="WCX68767.1"/>
    </source>
</evidence>
<dbReference type="Proteomes" id="UP001217333">
    <property type="component" value="Segment"/>
</dbReference>
<dbReference type="EMBL" id="OQ362005">
    <property type="protein sequence ID" value="WCX68767.1"/>
    <property type="molecule type" value="Genomic_DNA"/>
</dbReference>
<accession>A0AAF0C0G0</accession>
<keyword evidence="2" id="KW-1185">Reference proteome</keyword>
<evidence type="ECO:0000313" key="2">
    <source>
        <dbReference type="Proteomes" id="UP001217333"/>
    </source>
</evidence>
<protein>
    <submittedName>
        <fullName evidence="1">Uncharacterized protein</fullName>
    </submittedName>
</protein>
<name>A0AAF0C0G0_9CAUD</name>
<sequence>MLDFEDDDKEAFYTKPAVNLLGTVLFQVKFYLRNDTTEVVNAIVPEFFVNKFQADLKSFIEDVYDGADLHNAESIYDVFRSLPELDFDIELIESGEIIWALNVPVAGFPGWLQGYEL</sequence>
<proteinExistence type="predicted"/>
<organism evidence="1 2">
    <name type="scientific">Salmonella phage GSW6</name>
    <dbReference type="NCBI Taxonomy" id="3025422"/>
    <lineage>
        <taxon>Viruses</taxon>
        <taxon>Duplodnaviria</taxon>
        <taxon>Heunggongvirae</taxon>
        <taxon>Uroviricota</taxon>
        <taxon>Caudoviricetes</taxon>
        <taxon>Demerecviridae</taxon>
        <taxon>Markadamsvirinae</taxon>
        <taxon>Epseptimavirus</taxon>
        <taxon>Epseptimavirus GSW6</taxon>
    </lineage>
</organism>
<reference evidence="1" key="1">
    <citation type="submission" date="2023-01" db="EMBL/GenBank/DDBJ databases">
        <authorList>
            <person name="Bringhurst R.M."/>
            <person name="Homer T.E."/>
        </authorList>
    </citation>
    <scope>NUCLEOTIDE SEQUENCE</scope>
</reference>